<keyword evidence="2" id="KW-1185">Reference proteome</keyword>
<dbReference type="Proteomes" id="UP001344447">
    <property type="component" value="Unassembled WGS sequence"/>
</dbReference>
<proteinExistence type="predicted"/>
<dbReference type="InterPro" id="IPR036397">
    <property type="entry name" value="RNaseH_sf"/>
</dbReference>
<name>A0AAN7YT58_9MYCE</name>
<protein>
    <submittedName>
        <fullName evidence="1">Uncharacterized protein</fullName>
    </submittedName>
</protein>
<reference evidence="1 2" key="1">
    <citation type="submission" date="2023-11" db="EMBL/GenBank/DDBJ databases">
        <title>Dfirmibasis_genome.</title>
        <authorList>
            <person name="Edelbroek B."/>
            <person name="Kjellin J."/>
            <person name="Jerlstrom-Hultqvist J."/>
            <person name="Soderbom F."/>
        </authorList>
    </citation>
    <scope>NUCLEOTIDE SEQUENCE [LARGE SCALE GENOMIC DNA]</scope>
    <source>
        <strain evidence="1 2">TNS-C-14</strain>
    </source>
</reference>
<dbReference type="EMBL" id="JAVFKY010000006">
    <property type="protein sequence ID" value="KAK5574477.1"/>
    <property type="molecule type" value="Genomic_DNA"/>
</dbReference>
<sequence length="153" mass="18021">MEIKPAKILIYYTSDDQKKVVEEMIEKFLDLGIITRSKSNCSSPIIRDEIIKKEEKLKWDEEIKNIEFAINSSTNTSTQRSPMNIVFGFEPRMPININTRYNIQFTEATNYFTQVARDNMVDAQINQAIQCNKIREDIEYEEGDWVLIKITHY</sequence>
<comment type="caution">
    <text evidence="1">The sequence shown here is derived from an EMBL/GenBank/DDBJ whole genome shotgun (WGS) entry which is preliminary data.</text>
</comment>
<dbReference type="AlphaFoldDB" id="A0AAN7YT58"/>
<gene>
    <name evidence="1" type="ORF">RB653_009729</name>
</gene>
<accession>A0AAN7YT58</accession>
<evidence type="ECO:0000313" key="2">
    <source>
        <dbReference type="Proteomes" id="UP001344447"/>
    </source>
</evidence>
<evidence type="ECO:0000313" key="1">
    <source>
        <dbReference type="EMBL" id="KAK5574477.1"/>
    </source>
</evidence>
<dbReference type="Gene3D" id="3.30.420.10">
    <property type="entry name" value="Ribonuclease H-like superfamily/Ribonuclease H"/>
    <property type="match status" value="1"/>
</dbReference>
<organism evidence="1 2">
    <name type="scientific">Dictyostelium firmibasis</name>
    <dbReference type="NCBI Taxonomy" id="79012"/>
    <lineage>
        <taxon>Eukaryota</taxon>
        <taxon>Amoebozoa</taxon>
        <taxon>Evosea</taxon>
        <taxon>Eumycetozoa</taxon>
        <taxon>Dictyostelia</taxon>
        <taxon>Dictyosteliales</taxon>
        <taxon>Dictyosteliaceae</taxon>
        <taxon>Dictyostelium</taxon>
    </lineage>
</organism>
<dbReference type="GO" id="GO:0003676">
    <property type="term" value="F:nucleic acid binding"/>
    <property type="evidence" value="ECO:0007669"/>
    <property type="project" value="InterPro"/>
</dbReference>